<evidence type="ECO:0000256" key="2">
    <source>
        <dbReference type="ARBA" id="ARBA00005464"/>
    </source>
</evidence>
<evidence type="ECO:0000256" key="7">
    <source>
        <dbReference type="ARBA" id="ARBA00023235"/>
    </source>
</evidence>
<evidence type="ECO:0000256" key="11">
    <source>
        <dbReference type="PROSITE-ProRule" id="PRU00277"/>
    </source>
</evidence>
<dbReference type="SUPFAM" id="SSF109998">
    <property type="entry name" value="Triger factor/SurA peptide-binding domain-like"/>
    <property type="match status" value="1"/>
</dbReference>
<dbReference type="InterPro" id="IPR046357">
    <property type="entry name" value="PPIase_dom_sf"/>
</dbReference>
<comment type="function">
    <text evidence="8 10">Involved in protein export. Acts as a chaperone by maintaining the newly synthesized protein in an open conformation. Functions as a peptidyl-prolyl cis-trans isomerase.</text>
</comment>
<dbReference type="Pfam" id="PF00254">
    <property type="entry name" value="FKBP_C"/>
    <property type="match status" value="1"/>
</dbReference>
<dbReference type="InterPro" id="IPR001179">
    <property type="entry name" value="PPIase_FKBP_dom"/>
</dbReference>
<dbReference type="PANTHER" id="PTHR30560:SF3">
    <property type="entry name" value="TRIGGER FACTOR-LIKE PROTEIN TIG, CHLOROPLASTIC"/>
    <property type="match status" value="1"/>
</dbReference>
<evidence type="ECO:0000256" key="4">
    <source>
        <dbReference type="ARBA" id="ARBA00016902"/>
    </source>
</evidence>
<dbReference type="Gene3D" id="3.10.50.40">
    <property type="match status" value="1"/>
</dbReference>
<dbReference type="Gene3D" id="3.30.70.1050">
    <property type="entry name" value="Trigger factor ribosome-binding domain"/>
    <property type="match status" value="1"/>
</dbReference>
<keyword evidence="10 12" id="KW-0131">Cell cycle</keyword>
<dbReference type="Gene3D" id="1.10.3120.10">
    <property type="entry name" value="Trigger factor, C-terminal domain"/>
    <property type="match status" value="1"/>
</dbReference>
<feature type="region of interest" description="Disordered" evidence="13">
    <location>
        <begin position="437"/>
        <end position="477"/>
    </location>
</feature>
<dbReference type="InterPro" id="IPR005215">
    <property type="entry name" value="Trig_fac"/>
</dbReference>
<keyword evidence="5 10" id="KW-0697">Rotamase</keyword>
<dbReference type="HAMAP" id="MF_00303">
    <property type="entry name" value="Trigger_factor_Tig"/>
    <property type="match status" value="1"/>
</dbReference>
<dbReference type="PROSITE" id="PS50059">
    <property type="entry name" value="FKBP_PPIASE"/>
    <property type="match status" value="1"/>
</dbReference>
<proteinExistence type="inferred from homology"/>
<dbReference type="RefSeq" id="WP_166929141.1">
    <property type="nucleotide sequence ID" value="NZ_BAAADD010000011.1"/>
</dbReference>
<evidence type="ECO:0000256" key="10">
    <source>
        <dbReference type="HAMAP-Rule" id="MF_00303"/>
    </source>
</evidence>
<evidence type="ECO:0000256" key="12">
    <source>
        <dbReference type="RuleBase" id="RU003914"/>
    </source>
</evidence>
<evidence type="ECO:0000256" key="3">
    <source>
        <dbReference type="ARBA" id="ARBA00013194"/>
    </source>
</evidence>
<dbReference type="InterPro" id="IPR036611">
    <property type="entry name" value="Trigger_fac_ribosome-bd_sf"/>
</dbReference>
<keyword evidence="16" id="KW-1185">Reference proteome</keyword>
<evidence type="ECO:0000256" key="6">
    <source>
        <dbReference type="ARBA" id="ARBA00023186"/>
    </source>
</evidence>
<keyword evidence="6 10" id="KW-0143">Chaperone</keyword>
<evidence type="ECO:0000313" key="16">
    <source>
        <dbReference type="Proteomes" id="UP001499951"/>
    </source>
</evidence>
<keyword evidence="7 10" id="KW-0413">Isomerase</keyword>
<sequence>MQITETVSEGLRREYKVVVAASDLDTRLLGKIEEIKPKLSLKGFRPGKAPVSYLKKTFGKSMMGEIVEAAVNEGSQKAVTDNSLKVAFPPRVEPEGDLQAVVDGKADLEFKVIVDLMPDFELADVSTLDVEKLVADVSDEDVDESLKRIAEQSRTYSSRAEGEAAEKDDAVLIDFVGTVDGEEFQGGKAEDFNLTLGSGQLIPGFEDQLIGAKKDEKRDVKVTFPADYPEAKLAAKDAVFAVTVKDVKKPDELKIDDELAKTLGLDSLGTLKERIKDQLKRDYAQASRLHLKRRILDALDEKHSFSLPPTMVEGEFNGIWRQVEAELKREGKAPEDEGKSEEDLKKEYHEIAERRVRLGLVLARIGEQNGLTVSNEEVQRAIAMRARQFPGQEQQVFEFYARNAQAQAEVRAPIFEDKVVDFIAELAQIRETKVDRATLFLDPDEAQEKLKGETAEKPEKAEKPKKAKKADKSEKAE</sequence>
<evidence type="ECO:0000256" key="8">
    <source>
        <dbReference type="ARBA" id="ARBA00024849"/>
    </source>
</evidence>
<dbReference type="PANTHER" id="PTHR30560">
    <property type="entry name" value="TRIGGER FACTOR CHAPERONE AND PEPTIDYL-PROLYL CIS/TRANS ISOMERASE"/>
    <property type="match status" value="1"/>
</dbReference>
<gene>
    <name evidence="10 15" type="primary">tig</name>
    <name evidence="15" type="ORF">GCM10008942_37150</name>
</gene>
<evidence type="ECO:0000256" key="5">
    <source>
        <dbReference type="ARBA" id="ARBA00023110"/>
    </source>
</evidence>
<evidence type="ECO:0000256" key="9">
    <source>
        <dbReference type="ARBA" id="ARBA00029986"/>
    </source>
</evidence>
<dbReference type="InterPro" id="IPR008881">
    <property type="entry name" value="Trigger_fac_ribosome-bd_bac"/>
</dbReference>
<comment type="domain">
    <text evidence="10">Consists of 3 domains; the N-terminus binds the ribosome, the middle domain has PPIase activity, while the C-terminus has intrinsic chaperone activity on its own.</text>
</comment>
<dbReference type="Pfam" id="PF05697">
    <property type="entry name" value="Trigger_N"/>
    <property type="match status" value="1"/>
</dbReference>
<dbReference type="EMBL" id="BAAADD010000011">
    <property type="protein sequence ID" value="GAA0584826.1"/>
    <property type="molecule type" value="Genomic_DNA"/>
</dbReference>
<comment type="caution">
    <text evidence="15">The sequence shown here is derived from an EMBL/GenBank/DDBJ whole genome shotgun (WGS) entry which is preliminary data.</text>
</comment>
<dbReference type="Pfam" id="PF05698">
    <property type="entry name" value="Trigger_C"/>
    <property type="match status" value="1"/>
</dbReference>
<dbReference type="SUPFAM" id="SSF102735">
    <property type="entry name" value="Trigger factor ribosome-binding domain"/>
    <property type="match status" value="1"/>
</dbReference>
<keyword evidence="10 12" id="KW-0132">Cell division</keyword>
<dbReference type="SUPFAM" id="SSF54534">
    <property type="entry name" value="FKBP-like"/>
    <property type="match status" value="1"/>
</dbReference>
<name>A0ABN1F8R0_9PROT</name>
<evidence type="ECO:0000259" key="14">
    <source>
        <dbReference type="PROSITE" id="PS50059"/>
    </source>
</evidence>
<feature type="compositionally biased region" description="Basic and acidic residues" evidence="13">
    <location>
        <begin position="446"/>
        <end position="477"/>
    </location>
</feature>
<dbReference type="InterPro" id="IPR008880">
    <property type="entry name" value="Trigger_fac_C"/>
</dbReference>
<dbReference type="InterPro" id="IPR037041">
    <property type="entry name" value="Trigger_fac_C_sf"/>
</dbReference>
<organism evidence="15 16">
    <name type="scientific">Rhizomicrobium electricum</name>
    <dbReference type="NCBI Taxonomy" id="480070"/>
    <lineage>
        <taxon>Bacteria</taxon>
        <taxon>Pseudomonadati</taxon>
        <taxon>Pseudomonadota</taxon>
        <taxon>Alphaproteobacteria</taxon>
        <taxon>Micropepsales</taxon>
        <taxon>Micropepsaceae</taxon>
        <taxon>Rhizomicrobium</taxon>
    </lineage>
</organism>
<dbReference type="PIRSF" id="PIRSF003095">
    <property type="entry name" value="Trigger_factor"/>
    <property type="match status" value="1"/>
</dbReference>
<evidence type="ECO:0000313" key="15">
    <source>
        <dbReference type="EMBL" id="GAA0584826.1"/>
    </source>
</evidence>
<comment type="similarity">
    <text evidence="2 10 12">Belongs to the FKBP-type PPIase family. Tig subfamily.</text>
</comment>
<evidence type="ECO:0000256" key="1">
    <source>
        <dbReference type="ARBA" id="ARBA00000971"/>
    </source>
</evidence>
<dbReference type="Proteomes" id="UP001499951">
    <property type="component" value="Unassembled WGS sequence"/>
</dbReference>
<evidence type="ECO:0000256" key="13">
    <source>
        <dbReference type="SAM" id="MobiDB-lite"/>
    </source>
</evidence>
<comment type="subcellular location">
    <subcellularLocation>
        <location evidence="10">Cytoplasm</location>
    </subcellularLocation>
    <text evidence="10">About half TF is bound to the ribosome near the polypeptide exit tunnel while the other half is free in the cytoplasm.</text>
</comment>
<reference evidence="15 16" key="1">
    <citation type="journal article" date="2019" name="Int. J. Syst. Evol. Microbiol.">
        <title>The Global Catalogue of Microorganisms (GCM) 10K type strain sequencing project: providing services to taxonomists for standard genome sequencing and annotation.</title>
        <authorList>
            <consortium name="The Broad Institute Genomics Platform"/>
            <consortium name="The Broad Institute Genome Sequencing Center for Infectious Disease"/>
            <person name="Wu L."/>
            <person name="Ma J."/>
        </authorList>
    </citation>
    <scope>NUCLEOTIDE SEQUENCE [LARGE SCALE GENOMIC DNA]</scope>
    <source>
        <strain evidence="15 16">JCM 15089</strain>
    </source>
</reference>
<accession>A0ABN1F8R0</accession>
<dbReference type="InterPro" id="IPR027304">
    <property type="entry name" value="Trigger_fact/SurA_dom_sf"/>
</dbReference>
<protein>
    <recommendedName>
        <fullName evidence="4 10">Trigger factor</fullName>
        <shortName evidence="10">TF</shortName>
        <ecNumber evidence="3 10">5.2.1.8</ecNumber>
    </recommendedName>
    <alternativeName>
        <fullName evidence="9 10">PPIase</fullName>
    </alternativeName>
</protein>
<keyword evidence="10" id="KW-0963">Cytoplasm</keyword>
<feature type="domain" description="PPIase FKBP-type" evidence="14">
    <location>
        <begin position="168"/>
        <end position="250"/>
    </location>
</feature>
<comment type="catalytic activity">
    <reaction evidence="1 10 11">
        <text>[protein]-peptidylproline (omega=180) = [protein]-peptidylproline (omega=0)</text>
        <dbReference type="Rhea" id="RHEA:16237"/>
        <dbReference type="Rhea" id="RHEA-COMP:10747"/>
        <dbReference type="Rhea" id="RHEA-COMP:10748"/>
        <dbReference type="ChEBI" id="CHEBI:83833"/>
        <dbReference type="ChEBI" id="CHEBI:83834"/>
        <dbReference type="EC" id="5.2.1.8"/>
    </reaction>
</comment>
<dbReference type="NCBIfam" id="TIGR00115">
    <property type="entry name" value="tig"/>
    <property type="match status" value="1"/>
</dbReference>
<dbReference type="EC" id="5.2.1.8" evidence="3 10"/>